<keyword evidence="3" id="KW-1185">Reference proteome</keyword>
<reference evidence="2 3" key="1">
    <citation type="journal article" date="2024" name="G3 (Bethesda)">
        <title>Genome assembly of Hibiscus sabdariffa L. provides insights into metabolisms of medicinal natural products.</title>
        <authorList>
            <person name="Kim T."/>
        </authorList>
    </citation>
    <scope>NUCLEOTIDE SEQUENCE [LARGE SCALE GENOMIC DNA]</scope>
    <source>
        <strain evidence="2">TK-2024</strain>
        <tissue evidence="2">Old leaves</tissue>
    </source>
</reference>
<sequence>MWNPLSWVMEAAAIMAIALANGGWNPPSTGFVNVSFNVKSGDASVDAIIHDDEGCSIEGEDDGSTESWNEVLDSDVEEMRLLKVSFDEEFKGMIRWWFGSVEGWVVSHVLSYRAVA</sequence>
<protein>
    <submittedName>
        <fullName evidence="2">Uncharacterized protein</fullName>
    </submittedName>
</protein>
<dbReference type="Gene3D" id="1.20.1110.10">
    <property type="entry name" value="Calcium-transporting ATPase, transmembrane domain"/>
    <property type="match status" value="1"/>
</dbReference>
<evidence type="ECO:0000313" key="2">
    <source>
        <dbReference type="EMBL" id="KAK8596719.1"/>
    </source>
</evidence>
<comment type="caution">
    <text evidence="2">The sequence shown here is derived from an EMBL/GenBank/DDBJ whole genome shotgun (WGS) entry which is preliminary data.</text>
</comment>
<gene>
    <name evidence="2" type="ORF">V6N12_065199</name>
</gene>
<evidence type="ECO:0000313" key="3">
    <source>
        <dbReference type="Proteomes" id="UP001472677"/>
    </source>
</evidence>
<proteinExistence type="predicted"/>
<name>A0ABR2G909_9ROSI</name>
<keyword evidence="1" id="KW-0732">Signal</keyword>
<feature type="chain" id="PRO_5045359728" evidence="1">
    <location>
        <begin position="21"/>
        <end position="116"/>
    </location>
</feature>
<dbReference type="Proteomes" id="UP001472677">
    <property type="component" value="Unassembled WGS sequence"/>
</dbReference>
<dbReference type="EMBL" id="JBBPBM010000002">
    <property type="protein sequence ID" value="KAK8596719.1"/>
    <property type="molecule type" value="Genomic_DNA"/>
</dbReference>
<organism evidence="2 3">
    <name type="scientific">Hibiscus sabdariffa</name>
    <name type="common">roselle</name>
    <dbReference type="NCBI Taxonomy" id="183260"/>
    <lineage>
        <taxon>Eukaryota</taxon>
        <taxon>Viridiplantae</taxon>
        <taxon>Streptophyta</taxon>
        <taxon>Embryophyta</taxon>
        <taxon>Tracheophyta</taxon>
        <taxon>Spermatophyta</taxon>
        <taxon>Magnoliopsida</taxon>
        <taxon>eudicotyledons</taxon>
        <taxon>Gunneridae</taxon>
        <taxon>Pentapetalae</taxon>
        <taxon>rosids</taxon>
        <taxon>malvids</taxon>
        <taxon>Malvales</taxon>
        <taxon>Malvaceae</taxon>
        <taxon>Malvoideae</taxon>
        <taxon>Hibiscus</taxon>
    </lineage>
</organism>
<feature type="signal peptide" evidence="1">
    <location>
        <begin position="1"/>
        <end position="20"/>
    </location>
</feature>
<evidence type="ECO:0000256" key="1">
    <source>
        <dbReference type="SAM" id="SignalP"/>
    </source>
</evidence>
<accession>A0ABR2G909</accession>